<dbReference type="EMBL" id="JYPD01000020">
    <property type="protein sequence ID" value="KXK09244.1"/>
    <property type="molecule type" value="Genomic_DNA"/>
</dbReference>
<dbReference type="AlphaFoldDB" id="A0A136KIK9"/>
<gene>
    <name evidence="1" type="ORF">UZ20_WS6002000645</name>
</gene>
<evidence type="ECO:0000313" key="2">
    <source>
        <dbReference type="Proteomes" id="UP000070449"/>
    </source>
</evidence>
<proteinExistence type="predicted"/>
<evidence type="ECO:0000313" key="1">
    <source>
        <dbReference type="EMBL" id="KXK09244.1"/>
    </source>
</evidence>
<reference evidence="1 2" key="1">
    <citation type="submission" date="2015-02" db="EMBL/GenBank/DDBJ databases">
        <title>Improved understanding of the partial-nitritation anammox process through 23 genomes representing the majority of the microbial community.</title>
        <authorList>
            <person name="Speth D.R."/>
            <person name="In T Zandt M."/>
            <person name="Guerrero Cruz S."/>
            <person name="Jetten M.S."/>
            <person name="Dutilh B.E."/>
        </authorList>
    </citation>
    <scope>NUCLEOTIDE SEQUENCE [LARGE SCALE GENOMIC DNA]</scope>
    <source>
        <strain evidence="1">OLB21</strain>
    </source>
</reference>
<protein>
    <submittedName>
        <fullName evidence="1">Uncharacterized protein</fullName>
    </submittedName>
</protein>
<sequence>MQVCINQRTALEFKRNKLEDALLDNTVDRVVFKRKHDEIEAQLKLVDDRTRETEAQSRVDISLIEDVLNFTRDIGRTYDEAPDFLKRHFLRFFFEKIMVKNKKIDNVIYTSVVASLVENNSVIIKNLMLEKRSFNITKELAFLIKTFEDFKLIQQIRQDMEQVRPAMVISP</sequence>
<comment type="caution">
    <text evidence="1">The sequence shown here is derived from an EMBL/GenBank/DDBJ whole genome shotgun (WGS) entry which is preliminary data.</text>
</comment>
<dbReference type="Proteomes" id="UP000070449">
    <property type="component" value="Unassembled WGS sequence"/>
</dbReference>
<accession>A0A136KIK9</accession>
<dbReference type="STRING" id="1617427.UZ20_WS6002000645"/>
<name>A0A136KIK9_9BACT</name>
<organism evidence="1 2">
    <name type="scientific">candidate division WS6 bacterium OLB21</name>
    <dbReference type="NCBI Taxonomy" id="1617427"/>
    <lineage>
        <taxon>Bacteria</taxon>
        <taxon>Candidatus Dojkabacteria</taxon>
    </lineage>
</organism>